<feature type="compositionally biased region" description="Low complexity" evidence="1">
    <location>
        <begin position="764"/>
        <end position="778"/>
    </location>
</feature>
<feature type="region of interest" description="Disordered" evidence="1">
    <location>
        <begin position="155"/>
        <end position="199"/>
    </location>
</feature>
<keyword evidence="3" id="KW-1185">Reference proteome</keyword>
<feature type="compositionally biased region" description="Polar residues" evidence="1">
    <location>
        <begin position="719"/>
        <end position="732"/>
    </location>
</feature>
<feature type="region of interest" description="Disordered" evidence="1">
    <location>
        <begin position="547"/>
        <end position="572"/>
    </location>
</feature>
<evidence type="ECO:0000256" key="1">
    <source>
        <dbReference type="SAM" id="MobiDB-lite"/>
    </source>
</evidence>
<feature type="compositionally biased region" description="Polar residues" evidence="1">
    <location>
        <begin position="44"/>
        <end position="55"/>
    </location>
</feature>
<feature type="region of interest" description="Disordered" evidence="1">
    <location>
        <begin position="24"/>
        <end position="128"/>
    </location>
</feature>
<evidence type="ECO:0000313" key="2">
    <source>
        <dbReference type="EMBL" id="KAG6405055.1"/>
    </source>
</evidence>
<feature type="compositionally biased region" description="Polar residues" evidence="1">
    <location>
        <begin position="741"/>
        <end position="763"/>
    </location>
</feature>
<dbReference type="PANTHER" id="PTHR46445">
    <property type="entry name" value="RNA POLYMERASE II DEGRADATION FACTOR-LIKE PROTEIN (DUF1296)"/>
    <property type="match status" value="1"/>
</dbReference>
<gene>
    <name evidence="2" type="ORF">SASPL_132637</name>
</gene>
<proteinExistence type="predicted"/>
<dbReference type="PANTHER" id="PTHR46445:SF3">
    <property type="entry name" value="RNA POLYMERASE II DEGRADATION FACTOR-LIKE PROTEIN (DUF1296)-RELATED"/>
    <property type="match status" value="1"/>
</dbReference>
<dbReference type="Proteomes" id="UP000298416">
    <property type="component" value="Unassembled WGS sequence"/>
</dbReference>
<feature type="compositionally biased region" description="Basic and acidic residues" evidence="1">
    <location>
        <begin position="168"/>
        <end position="184"/>
    </location>
</feature>
<sequence>MISRIVVVVVSAVDYLMTHPFHEVKSKREKKKEGKDTTEARSRGANNNTGRSGKTGTDRHRGGSTHYSSESVTLVGKTTYKKEDGSVSSISATSRINRSRVSTGPSNGTTAENKGFLDGSAEAAPSGVQQASGYQSAWAGAPGQVSMADIVKMGRPQNKTSHSQNASHRNDLRFPAEHSSKDYESGTNEEWPAMEKPTAAHVQSEPYYAVDSEQHLAPSGIPSVSVNQLPEAEVVQEEDEEDEYTENYGADAAQSDSITNRKILEDDSRGASLYENDLYEDMGSFQHHAPHDFHKDTYGIYQVRVEDIGVSVSSVTRDLQQLNVEKDDGGLPSEEYITPTVVIPDHLQVQNAGCLNLSFGSFGSARGAAYSSGTVKSLPVETNLEEERSDPDIPSVGHIDSRSNDYYVDDSLRNASDSGLFHRNSAGSRDYDPSSASQQEELKPENAEGAHGSQYAFPPSNSGYTYDDDQQLNATFNQTSSHAQNLAAYSDVMSYTNALPSNLTPANQSTRESDLRYSPFPVNQSMTDKFGGSAISMSEALKTAGFTLSQPSPQTQSGTGIPTGPPPPQQLVHPYTQPSVPLGPYANMIGYQYLPQSYTFLPSAFQQTFAGNSSYHQSLLSQYKNNVSATGPPQSAPGYGAFGNTANAPGNFPTAAPSGTNNLSYDDVLREQQYKDNLLSLQQQNDNSAMWLHGLNSRTMSAVPASTYYNYQVQNQQSGGFRQAQQPPSQSYGALGYPNFYHSQSGASHDQPQQQNPQDVSSLQAQQQQQPPKQPQLW</sequence>
<dbReference type="AlphaFoldDB" id="A0A8X8X1H4"/>
<accession>A0A8X8X1H4</accession>
<feature type="region of interest" description="Disordered" evidence="1">
    <location>
        <begin position="381"/>
        <end position="404"/>
    </location>
</feature>
<evidence type="ECO:0008006" key="4">
    <source>
        <dbReference type="Google" id="ProtNLM"/>
    </source>
</evidence>
<feature type="compositionally biased region" description="Polar residues" evidence="1">
    <location>
        <begin position="86"/>
        <end position="112"/>
    </location>
</feature>
<protein>
    <recommendedName>
        <fullName evidence="4">GBF-interacting protein 1 N-terminal domain-containing protein</fullName>
    </recommendedName>
</protein>
<feature type="region of interest" description="Disordered" evidence="1">
    <location>
        <begin position="719"/>
        <end position="778"/>
    </location>
</feature>
<comment type="caution">
    <text evidence="2">The sequence shown here is derived from an EMBL/GenBank/DDBJ whole genome shotgun (WGS) entry which is preliminary data.</text>
</comment>
<feature type="region of interest" description="Disordered" evidence="1">
    <location>
        <begin position="418"/>
        <end position="468"/>
    </location>
</feature>
<feature type="compositionally biased region" description="Basic and acidic residues" evidence="1">
    <location>
        <begin position="24"/>
        <end position="42"/>
    </location>
</feature>
<reference evidence="2" key="1">
    <citation type="submission" date="2018-01" db="EMBL/GenBank/DDBJ databases">
        <authorList>
            <person name="Mao J.F."/>
        </authorList>
    </citation>
    <scope>NUCLEOTIDE SEQUENCE</scope>
    <source>
        <strain evidence="2">Huo1</strain>
        <tissue evidence="2">Leaf</tissue>
    </source>
</reference>
<feature type="compositionally biased region" description="Polar residues" evidence="1">
    <location>
        <begin position="157"/>
        <end position="167"/>
    </location>
</feature>
<organism evidence="2">
    <name type="scientific">Salvia splendens</name>
    <name type="common">Scarlet sage</name>
    <dbReference type="NCBI Taxonomy" id="180675"/>
    <lineage>
        <taxon>Eukaryota</taxon>
        <taxon>Viridiplantae</taxon>
        <taxon>Streptophyta</taxon>
        <taxon>Embryophyta</taxon>
        <taxon>Tracheophyta</taxon>
        <taxon>Spermatophyta</taxon>
        <taxon>Magnoliopsida</taxon>
        <taxon>eudicotyledons</taxon>
        <taxon>Gunneridae</taxon>
        <taxon>Pentapetalae</taxon>
        <taxon>asterids</taxon>
        <taxon>lamiids</taxon>
        <taxon>Lamiales</taxon>
        <taxon>Lamiaceae</taxon>
        <taxon>Nepetoideae</taxon>
        <taxon>Mentheae</taxon>
        <taxon>Salviinae</taxon>
        <taxon>Salvia</taxon>
        <taxon>Salvia subgen. Calosphace</taxon>
        <taxon>core Calosphace</taxon>
    </lineage>
</organism>
<dbReference type="EMBL" id="PNBA02000012">
    <property type="protein sequence ID" value="KAG6405055.1"/>
    <property type="molecule type" value="Genomic_DNA"/>
</dbReference>
<feature type="compositionally biased region" description="Low complexity" evidence="1">
    <location>
        <begin position="553"/>
        <end position="562"/>
    </location>
</feature>
<evidence type="ECO:0000313" key="3">
    <source>
        <dbReference type="Proteomes" id="UP000298416"/>
    </source>
</evidence>
<name>A0A8X8X1H4_SALSN</name>
<reference evidence="2" key="2">
    <citation type="submission" date="2020-08" db="EMBL/GenBank/DDBJ databases">
        <title>Plant Genome Project.</title>
        <authorList>
            <person name="Zhang R.-G."/>
        </authorList>
    </citation>
    <scope>NUCLEOTIDE SEQUENCE</scope>
    <source>
        <strain evidence="2">Huo1</strain>
        <tissue evidence="2">Leaf</tissue>
    </source>
</reference>